<name>A0A1A3BJH2_MYCAS</name>
<proteinExistence type="inferred from homology"/>
<dbReference type="SUPFAM" id="SSF140459">
    <property type="entry name" value="PE/PPE dimer-like"/>
    <property type="match status" value="1"/>
</dbReference>
<comment type="caution">
    <text evidence="4">The sequence shown here is derived from an EMBL/GenBank/DDBJ whole genome shotgun (WGS) entry which is preliminary data.</text>
</comment>
<evidence type="ECO:0000313" key="5">
    <source>
        <dbReference type="Proteomes" id="UP000093795"/>
    </source>
</evidence>
<dbReference type="FunFam" id="1.20.1260.20:FF:000001">
    <property type="entry name" value="PPE family protein PPE41"/>
    <property type="match status" value="1"/>
</dbReference>
<dbReference type="InterPro" id="IPR000030">
    <property type="entry name" value="PPE_dom"/>
</dbReference>
<dbReference type="AlphaFoldDB" id="A0A1A3BJH2"/>
<dbReference type="Gene3D" id="1.20.1260.20">
    <property type="entry name" value="PPE superfamily"/>
    <property type="match status" value="1"/>
</dbReference>
<sequence>MDFGIYPPEINSGRMYTGPGPGPMLAAAQAWDSLADELYTAISGYQSAVSELTEGAWSGPSSAAMSAAAGSYMEWLSASATRAQQTASQAWAAVAAYEAAFAATVPPPEIAANRSLLAALVATNFLGQNTPAIAATEALYAEMWVQDSLAMYNYAASSAAAAVLTPFSSPDPNTDPGGMAGQAAAIDQIGAFAGNVQDAISVVPQALSAMAVPTQFEEFELLLSLLGLLFFAPTDALSLFVAVPADVVGSFGDFPLAAFTTISSVDDDETFSGWNGSETYPGTGPAPVRPFLPRLLGLPPGGLPAPTMTAAFGGANTIGTLRVPPSWTQIADDAIEIRPTALTTPLPGTNAAAGPAAVSGAANALNQMGTAAMAGQAMAGPPAAANGEGNAKPAWLTGRNEDAPDDDVDVVPAPRTVMTGVAAAIRDLAEQRAAGLLSEQEYAEQKKMLLEISFGE</sequence>
<dbReference type="RefSeq" id="WP_065123523.1">
    <property type="nucleotide sequence ID" value="NZ_LZKQ01000319.1"/>
</dbReference>
<dbReference type="InterPro" id="IPR038332">
    <property type="entry name" value="PPE_sf"/>
</dbReference>
<dbReference type="PANTHER" id="PTHR46766:SF1">
    <property type="entry name" value="GLUTAMINE-RICH PROTEIN 2"/>
    <property type="match status" value="1"/>
</dbReference>
<organism evidence="4 5">
    <name type="scientific">Mycobacterium asiaticum</name>
    <dbReference type="NCBI Taxonomy" id="1790"/>
    <lineage>
        <taxon>Bacteria</taxon>
        <taxon>Bacillati</taxon>
        <taxon>Actinomycetota</taxon>
        <taxon>Actinomycetes</taxon>
        <taxon>Mycobacteriales</taxon>
        <taxon>Mycobacteriaceae</taxon>
        <taxon>Mycobacterium</taxon>
    </lineage>
</organism>
<evidence type="ECO:0000256" key="1">
    <source>
        <dbReference type="ARBA" id="ARBA00010652"/>
    </source>
</evidence>
<dbReference type="GO" id="GO:0052572">
    <property type="term" value="P:response to host immune response"/>
    <property type="evidence" value="ECO:0007669"/>
    <property type="project" value="TreeGrafter"/>
</dbReference>
<dbReference type="PANTHER" id="PTHR46766">
    <property type="entry name" value="GLUTAMINE-RICH PROTEIN 2"/>
    <property type="match status" value="1"/>
</dbReference>
<gene>
    <name evidence="4" type="ORF">A9X01_06380</name>
</gene>
<feature type="region of interest" description="Disordered" evidence="2">
    <location>
        <begin position="382"/>
        <end position="407"/>
    </location>
</feature>
<reference evidence="4 5" key="1">
    <citation type="submission" date="2016-06" db="EMBL/GenBank/DDBJ databases">
        <authorList>
            <person name="Kjaerup R.B."/>
            <person name="Dalgaard T.S."/>
            <person name="Juul-Madsen H.R."/>
        </authorList>
    </citation>
    <scope>NUCLEOTIDE SEQUENCE [LARGE SCALE GENOMIC DNA]</scope>
    <source>
        <strain evidence="4 5">1081914.2</strain>
    </source>
</reference>
<feature type="compositionally biased region" description="Low complexity" evidence="2">
    <location>
        <begin position="382"/>
        <end position="394"/>
    </location>
</feature>
<feature type="domain" description="PPE" evidence="3">
    <location>
        <begin position="2"/>
        <end position="164"/>
    </location>
</feature>
<evidence type="ECO:0000313" key="4">
    <source>
        <dbReference type="EMBL" id="OBI73546.1"/>
    </source>
</evidence>
<dbReference type="Proteomes" id="UP000093795">
    <property type="component" value="Unassembled WGS sequence"/>
</dbReference>
<evidence type="ECO:0000256" key="2">
    <source>
        <dbReference type="SAM" id="MobiDB-lite"/>
    </source>
</evidence>
<dbReference type="Pfam" id="PF00823">
    <property type="entry name" value="PPE"/>
    <property type="match status" value="1"/>
</dbReference>
<dbReference type="OrthoDB" id="4760887at2"/>
<dbReference type="EMBL" id="LZKQ01000319">
    <property type="protein sequence ID" value="OBI73546.1"/>
    <property type="molecule type" value="Genomic_DNA"/>
</dbReference>
<comment type="similarity">
    <text evidence="1">Belongs to the mycobacterial PPE family.</text>
</comment>
<protein>
    <recommendedName>
        <fullName evidence="3">PPE domain-containing protein</fullName>
    </recommendedName>
</protein>
<accession>A0A1A3BJH2</accession>
<evidence type="ECO:0000259" key="3">
    <source>
        <dbReference type="Pfam" id="PF00823"/>
    </source>
</evidence>